<dbReference type="PRINTS" id="PR01021">
    <property type="entry name" value="OMPADOMAIN"/>
</dbReference>
<dbReference type="GO" id="GO:0009279">
    <property type="term" value="C:cell outer membrane"/>
    <property type="evidence" value="ECO:0007669"/>
    <property type="project" value="UniProtKB-SubCell"/>
</dbReference>
<dbReference type="Gene3D" id="3.30.1330.60">
    <property type="entry name" value="OmpA-like domain"/>
    <property type="match status" value="1"/>
</dbReference>
<dbReference type="PROSITE" id="PS51257">
    <property type="entry name" value="PROKAR_LIPOPROTEIN"/>
    <property type="match status" value="1"/>
</dbReference>
<keyword evidence="2 4" id="KW-0472">Membrane</keyword>
<reference evidence="7 8" key="1">
    <citation type="submission" date="2018-05" db="EMBL/GenBank/DDBJ databases">
        <title>Pararhodobacter marina sp. nov., isolated from deep-sea water of the Indian Ocean.</title>
        <authorList>
            <person name="Lai Q.Sr."/>
            <person name="Liu X."/>
            <person name="Shao Z."/>
        </authorList>
    </citation>
    <scope>NUCLEOTIDE SEQUENCE [LARGE SCALE GENOMIC DNA]</scope>
    <source>
        <strain evidence="7 8">CIC4N-9</strain>
    </source>
</reference>
<dbReference type="InterPro" id="IPR050330">
    <property type="entry name" value="Bact_OuterMem_StrucFunc"/>
</dbReference>
<dbReference type="EMBL" id="QEYD01000013">
    <property type="protein sequence ID" value="PWE27120.1"/>
    <property type="molecule type" value="Genomic_DNA"/>
</dbReference>
<feature type="domain" description="OmpA-like" evidence="6">
    <location>
        <begin position="55"/>
        <end position="171"/>
    </location>
</feature>
<dbReference type="PANTHER" id="PTHR30329">
    <property type="entry name" value="STATOR ELEMENT OF FLAGELLAR MOTOR COMPLEX"/>
    <property type="match status" value="1"/>
</dbReference>
<feature type="chain" id="PRO_5015403167" description="OmpA-like domain-containing protein" evidence="5">
    <location>
        <begin position="17"/>
        <end position="201"/>
    </location>
</feature>
<dbReference type="SUPFAM" id="SSF103088">
    <property type="entry name" value="OmpA-like"/>
    <property type="match status" value="1"/>
</dbReference>
<feature type="signal peptide" evidence="5">
    <location>
        <begin position="1"/>
        <end position="16"/>
    </location>
</feature>
<accession>A0A2U2C5G3</accession>
<evidence type="ECO:0000256" key="4">
    <source>
        <dbReference type="PROSITE-ProRule" id="PRU00473"/>
    </source>
</evidence>
<comment type="caution">
    <text evidence="7">The sequence shown here is derived from an EMBL/GenBank/DDBJ whole genome shotgun (WGS) entry which is preliminary data.</text>
</comment>
<evidence type="ECO:0000313" key="7">
    <source>
        <dbReference type="EMBL" id="PWE27120.1"/>
    </source>
</evidence>
<evidence type="ECO:0000259" key="6">
    <source>
        <dbReference type="PROSITE" id="PS51123"/>
    </source>
</evidence>
<dbReference type="InterPro" id="IPR006665">
    <property type="entry name" value="OmpA-like"/>
</dbReference>
<evidence type="ECO:0000256" key="5">
    <source>
        <dbReference type="SAM" id="SignalP"/>
    </source>
</evidence>
<keyword evidence="5" id="KW-0732">Signal</keyword>
<dbReference type="InterPro" id="IPR006664">
    <property type="entry name" value="OMP_bac"/>
</dbReference>
<gene>
    <name evidence="7" type="ORF">C4N9_18925</name>
</gene>
<protein>
    <recommendedName>
        <fullName evidence="6">OmpA-like domain-containing protein</fullName>
    </recommendedName>
</protein>
<dbReference type="Proteomes" id="UP000244940">
    <property type="component" value="Unassembled WGS sequence"/>
</dbReference>
<dbReference type="OrthoDB" id="9810367at2"/>
<organism evidence="7 8">
    <name type="scientific">Pararhodobacter marinus</name>
    <dbReference type="NCBI Taxonomy" id="2184063"/>
    <lineage>
        <taxon>Bacteria</taxon>
        <taxon>Pseudomonadati</taxon>
        <taxon>Pseudomonadota</taxon>
        <taxon>Alphaproteobacteria</taxon>
        <taxon>Rhodobacterales</taxon>
        <taxon>Paracoccaceae</taxon>
        <taxon>Pararhodobacter</taxon>
    </lineage>
</organism>
<keyword evidence="3" id="KW-0998">Cell outer membrane</keyword>
<sequence length="201" mass="22047">MSRRALLLGLAGGALAACDTTGEVGAFIDEGAFGTPTAHNLLIQTGQLDYAVILAERFAREVPNTVNFAFDSAQLDEAARFVLMRQASWMAQFPELAFRVFGHTDLVGSERYNQGLGLRRARAVASYLVSLGISRRRVQAVVSNGETQPLIPTPARERENRRAVTEVSGFVQNHPRILNGEYAHVVHREYVESAVRAPDIP</sequence>
<dbReference type="PANTHER" id="PTHR30329:SF21">
    <property type="entry name" value="LIPOPROTEIN YIAD-RELATED"/>
    <property type="match status" value="1"/>
</dbReference>
<evidence type="ECO:0000256" key="3">
    <source>
        <dbReference type="ARBA" id="ARBA00023237"/>
    </source>
</evidence>
<dbReference type="Pfam" id="PF00691">
    <property type="entry name" value="OmpA"/>
    <property type="match status" value="1"/>
</dbReference>
<evidence type="ECO:0000256" key="1">
    <source>
        <dbReference type="ARBA" id="ARBA00004442"/>
    </source>
</evidence>
<evidence type="ECO:0000256" key="2">
    <source>
        <dbReference type="ARBA" id="ARBA00023136"/>
    </source>
</evidence>
<dbReference type="AlphaFoldDB" id="A0A2U2C5G3"/>
<dbReference type="CDD" id="cd07185">
    <property type="entry name" value="OmpA_C-like"/>
    <property type="match status" value="1"/>
</dbReference>
<evidence type="ECO:0000313" key="8">
    <source>
        <dbReference type="Proteomes" id="UP000244940"/>
    </source>
</evidence>
<dbReference type="PROSITE" id="PS51123">
    <property type="entry name" value="OMPA_2"/>
    <property type="match status" value="1"/>
</dbReference>
<comment type="subcellular location">
    <subcellularLocation>
        <location evidence="1">Cell outer membrane</location>
    </subcellularLocation>
</comment>
<name>A0A2U2C5G3_9RHOB</name>
<dbReference type="InterPro" id="IPR036737">
    <property type="entry name" value="OmpA-like_sf"/>
</dbReference>
<keyword evidence="8" id="KW-1185">Reference proteome</keyword>
<proteinExistence type="predicted"/>